<dbReference type="AlphaFoldDB" id="A0A081BIE8"/>
<evidence type="ECO:0000313" key="1">
    <source>
        <dbReference type="EMBL" id="GAK47816.1"/>
    </source>
</evidence>
<reference evidence="1" key="1">
    <citation type="journal article" date="2014" name="Genome Announc.">
        <title>Draft Genome Sequence of Lactobacillus oryzae Strain SG293T.</title>
        <authorList>
            <person name="Tanizawa Y."/>
            <person name="Fujisawa T."/>
            <person name="Mochizuki T."/>
            <person name="Kaminuma E."/>
            <person name="Nakamura Y."/>
            <person name="Tohno M."/>
        </authorList>
    </citation>
    <scope>NUCLEOTIDE SEQUENCE [LARGE SCALE GENOMIC DNA]</scope>
    <source>
        <strain evidence="1">SG293</strain>
    </source>
</reference>
<dbReference type="Proteomes" id="UP000028700">
    <property type="component" value="Unassembled WGS sequence"/>
</dbReference>
<dbReference type="eggNOG" id="ENOG5030AE3">
    <property type="taxonomic scope" value="Bacteria"/>
</dbReference>
<keyword evidence="2" id="KW-1185">Reference proteome</keyword>
<proteinExistence type="predicted"/>
<gene>
    <name evidence="1" type="ORF">LOSG293_130050</name>
</gene>
<organism evidence="1 2">
    <name type="scientific">Secundilactobacillus oryzae JCM 18671</name>
    <dbReference type="NCBI Taxonomy" id="1291743"/>
    <lineage>
        <taxon>Bacteria</taxon>
        <taxon>Bacillati</taxon>
        <taxon>Bacillota</taxon>
        <taxon>Bacilli</taxon>
        <taxon>Lactobacillales</taxon>
        <taxon>Lactobacillaceae</taxon>
        <taxon>Secundilactobacillus</taxon>
    </lineage>
</organism>
<evidence type="ECO:0000313" key="2">
    <source>
        <dbReference type="Proteomes" id="UP000028700"/>
    </source>
</evidence>
<sequence length="357" mass="40992">MNLGAYRIEGNKVLVEYFYMTLFNITGTDISDLLSEKQVELVKDFVDRYFKSDVTTTESELTKCARRRYLAVMFIRLSQGQQYERGDVFVELMPLNSTAGTSVLTQYLMENYKLSGQDALTQTDTLKFVMKYGPDFILRLPNHEVVELVNGVNKSEDWRSIWTSEGVTPDEQVVLVKLELRIIGYILMIIYFGNYPVTFSSSIDQLITGEKPANFVKFRTCAAKLLMESDLEIVDGERVNIIGMLFYAAMSLVKQFSVQISVFVYESLYGISKDIIQFALLGQIKMLPIESYSSDIQPAIVVYAEKTELIEEISQNPDTVLVRWIRELPMTENYSRVFNAYRDERLIYLTKILGGMN</sequence>
<protein>
    <submittedName>
        <fullName evidence="1">Uncharacterized protein</fullName>
    </submittedName>
</protein>
<comment type="caution">
    <text evidence="1">The sequence shown here is derived from an EMBL/GenBank/DDBJ whole genome shotgun (WGS) entry which is preliminary data.</text>
</comment>
<name>A0A081BIE8_9LACO</name>
<dbReference type="STRING" id="1291743.LOSG293_130050"/>
<dbReference type="EMBL" id="BBJM01000013">
    <property type="protein sequence ID" value="GAK47816.1"/>
    <property type="molecule type" value="Genomic_DNA"/>
</dbReference>
<accession>A0A081BIE8</accession>